<gene>
    <name evidence="1" type="ORF">ACFFIA_32290</name>
</gene>
<reference evidence="1 2" key="1">
    <citation type="submission" date="2024-09" db="EMBL/GenBank/DDBJ databases">
        <authorList>
            <person name="Sun Q."/>
            <person name="Mori K."/>
        </authorList>
    </citation>
    <scope>NUCLEOTIDE SEQUENCE [LARGE SCALE GENOMIC DNA]</scope>
    <source>
        <strain evidence="1 2">TBRC 3947</strain>
    </source>
</reference>
<dbReference type="RefSeq" id="WP_377258222.1">
    <property type="nucleotide sequence ID" value="NZ_JBHLUH010000069.1"/>
</dbReference>
<name>A0ABV6MD72_9ACTN</name>
<proteinExistence type="predicted"/>
<sequence>MLIYCVGVGGLMTGEDLAVLSPYLTARIQRFGVYATDEVALTPDAYDAHFGVDLAAAALLSVDTAVD</sequence>
<evidence type="ECO:0000313" key="2">
    <source>
        <dbReference type="Proteomes" id="UP001589867"/>
    </source>
</evidence>
<organism evidence="1 2">
    <name type="scientific">Phytohabitans kaempferiae</name>
    <dbReference type="NCBI Taxonomy" id="1620943"/>
    <lineage>
        <taxon>Bacteria</taxon>
        <taxon>Bacillati</taxon>
        <taxon>Actinomycetota</taxon>
        <taxon>Actinomycetes</taxon>
        <taxon>Micromonosporales</taxon>
        <taxon>Micromonosporaceae</taxon>
    </lineage>
</organism>
<evidence type="ECO:0000313" key="1">
    <source>
        <dbReference type="EMBL" id="MFC0532338.1"/>
    </source>
</evidence>
<dbReference type="EMBL" id="JBHLUH010000069">
    <property type="protein sequence ID" value="MFC0532338.1"/>
    <property type="molecule type" value="Genomic_DNA"/>
</dbReference>
<keyword evidence="2" id="KW-1185">Reference proteome</keyword>
<protein>
    <submittedName>
        <fullName evidence="1">Uncharacterized protein</fullName>
    </submittedName>
</protein>
<dbReference type="Proteomes" id="UP001589867">
    <property type="component" value="Unassembled WGS sequence"/>
</dbReference>
<comment type="caution">
    <text evidence="1">The sequence shown here is derived from an EMBL/GenBank/DDBJ whole genome shotgun (WGS) entry which is preliminary data.</text>
</comment>
<accession>A0ABV6MD72</accession>